<keyword evidence="3" id="KW-1185">Reference proteome</keyword>
<dbReference type="RefSeq" id="WP_009283868.1">
    <property type="nucleotide sequence ID" value="NZ_CAIT01000009.1"/>
</dbReference>
<proteinExistence type="predicted"/>
<evidence type="ECO:0000313" key="3">
    <source>
        <dbReference type="Proteomes" id="UP000009309"/>
    </source>
</evidence>
<evidence type="ECO:0000313" key="2">
    <source>
        <dbReference type="EMBL" id="CCH55300.1"/>
    </source>
</evidence>
<keyword evidence="1" id="KW-0732">Signal</keyword>
<name>I2GN22_9BACT</name>
<feature type="chain" id="PRO_5003658606" evidence="1">
    <location>
        <begin position="19"/>
        <end position="194"/>
    </location>
</feature>
<accession>I2GN22</accession>
<organism evidence="2 3">
    <name type="scientific">Fibrisoma limi BUZ 3</name>
    <dbReference type="NCBI Taxonomy" id="1185876"/>
    <lineage>
        <taxon>Bacteria</taxon>
        <taxon>Pseudomonadati</taxon>
        <taxon>Bacteroidota</taxon>
        <taxon>Cytophagia</taxon>
        <taxon>Cytophagales</taxon>
        <taxon>Spirosomataceae</taxon>
        <taxon>Fibrisoma</taxon>
    </lineage>
</organism>
<dbReference type="OrthoDB" id="1490539at2"/>
<sequence>MKNAAYLLGLLLIVSACAPKQYPLGTSSPNDDAVAYQDGAEYYVPRQPDYTARKRLYPDPIGGLGRSENPNIRVTDIRHINDYTVVFMSFENDRDSRNSLSLGTTAAISFNKQAKLVVPNSDRTYALVKADGIPLSPQTRDVYTGDRASFALYFERLDPSVTVFSLIECQSDASNSCFNVFDMNASKPGAPTSN</sequence>
<dbReference type="AlphaFoldDB" id="I2GN22"/>
<dbReference type="STRING" id="1185876.BN8_04550"/>
<feature type="signal peptide" evidence="1">
    <location>
        <begin position="1"/>
        <end position="18"/>
    </location>
</feature>
<dbReference type="EMBL" id="CAIT01000009">
    <property type="protein sequence ID" value="CCH55300.1"/>
    <property type="molecule type" value="Genomic_DNA"/>
</dbReference>
<gene>
    <name evidence="2" type="ORF">BN8_04550</name>
</gene>
<protein>
    <submittedName>
        <fullName evidence="2">OmpA/MotB domain protein</fullName>
    </submittedName>
</protein>
<evidence type="ECO:0000256" key="1">
    <source>
        <dbReference type="SAM" id="SignalP"/>
    </source>
</evidence>
<dbReference type="PROSITE" id="PS51257">
    <property type="entry name" value="PROKAR_LIPOPROTEIN"/>
    <property type="match status" value="1"/>
</dbReference>
<reference evidence="2 3" key="1">
    <citation type="journal article" date="2012" name="J. Bacteriol.">
        <title>Genome Sequence of the Filamentous Bacterium Fibrisoma limi BUZ 3T.</title>
        <authorList>
            <person name="Filippini M."/>
            <person name="Qi W."/>
            <person name="Jaenicke S."/>
            <person name="Goesmann A."/>
            <person name="Smits T.H."/>
            <person name="Bagheri H.C."/>
        </authorList>
    </citation>
    <scope>NUCLEOTIDE SEQUENCE [LARGE SCALE GENOMIC DNA]</scope>
    <source>
        <strain evidence="3">BUZ 3T</strain>
    </source>
</reference>
<comment type="caution">
    <text evidence="2">The sequence shown here is derived from an EMBL/GenBank/DDBJ whole genome shotgun (WGS) entry which is preliminary data.</text>
</comment>
<dbReference type="Proteomes" id="UP000009309">
    <property type="component" value="Unassembled WGS sequence"/>
</dbReference>
<dbReference type="eggNOG" id="COG2885">
    <property type="taxonomic scope" value="Bacteria"/>
</dbReference>